<dbReference type="EMBL" id="JACHOR010000004">
    <property type="protein sequence ID" value="MBB5746878.1"/>
    <property type="molecule type" value="Genomic_DNA"/>
</dbReference>
<keyword evidence="2" id="KW-0732">Signal</keyword>
<sequence length="195" mass="20310">MKRILAILVLFAVWLPGLAFAQTISQLAGTSQVTSGGIGQSFTATRTGTLTQIQVRPRTSGTTTVRFYNGGLGSGTASAIGTPVSSQAVTLIDTGNNLAGLQTITLETPLPIVAGNSYSFIFDNANMAHATSDVYGGGTLLFDFATTFPGFDLIFTATEVTPAPVPTLSEWAMILFGLALAGGAALYIQRRQLIT</sequence>
<keyword evidence="1" id="KW-0812">Transmembrane</keyword>
<feature type="domain" description="IPTL-CTERM protein sorting" evidence="3">
    <location>
        <begin position="163"/>
        <end position="191"/>
    </location>
</feature>
<dbReference type="InterPro" id="IPR026442">
    <property type="entry name" value="IPTL_CTERM"/>
</dbReference>
<feature type="chain" id="PRO_5031290033" description="IPTL-CTERM protein sorting domain-containing protein" evidence="2">
    <location>
        <begin position="22"/>
        <end position="195"/>
    </location>
</feature>
<dbReference type="Pfam" id="PF18203">
    <property type="entry name" value="IPTL-CTERM"/>
    <property type="match status" value="1"/>
</dbReference>
<feature type="transmembrane region" description="Helical" evidence="1">
    <location>
        <begin position="171"/>
        <end position="188"/>
    </location>
</feature>
<evidence type="ECO:0000313" key="5">
    <source>
        <dbReference type="Proteomes" id="UP000545037"/>
    </source>
</evidence>
<dbReference type="AlphaFoldDB" id="A0A7W9FGP9"/>
<keyword evidence="1" id="KW-1133">Transmembrane helix</keyword>
<proteinExistence type="predicted"/>
<evidence type="ECO:0000256" key="2">
    <source>
        <dbReference type="SAM" id="SignalP"/>
    </source>
</evidence>
<comment type="caution">
    <text evidence="4">The sequence shown here is derived from an EMBL/GenBank/DDBJ whole genome shotgun (WGS) entry which is preliminary data.</text>
</comment>
<evidence type="ECO:0000256" key="1">
    <source>
        <dbReference type="SAM" id="Phobius"/>
    </source>
</evidence>
<organism evidence="4 5">
    <name type="scientific">Brevundimonas variabilis</name>
    <dbReference type="NCBI Taxonomy" id="74312"/>
    <lineage>
        <taxon>Bacteria</taxon>
        <taxon>Pseudomonadati</taxon>
        <taxon>Pseudomonadota</taxon>
        <taxon>Alphaproteobacteria</taxon>
        <taxon>Caulobacterales</taxon>
        <taxon>Caulobacteraceae</taxon>
        <taxon>Brevundimonas</taxon>
    </lineage>
</organism>
<keyword evidence="5" id="KW-1185">Reference proteome</keyword>
<name>A0A7W9FGP9_9CAUL</name>
<dbReference type="RefSeq" id="WP_183213842.1">
    <property type="nucleotide sequence ID" value="NZ_JACHOR010000004.1"/>
</dbReference>
<dbReference type="NCBIfam" id="TIGR04174">
    <property type="entry name" value="IPTL_CTERM"/>
    <property type="match status" value="1"/>
</dbReference>
<dbReference type="Proteomes" id="UP000545037">
    <property type="component" value="Unassembled WGS sequence"/>
</dbReference>
<accession>A0A7W9FGP9</accession>
<reference evidence="4 5" key="1">
    <citation type="submission" date="2020-08" db="EMBL/GenBank/DDBJ databases">
        <title>Genomic Encyclopedia of Type Strains, Phase IV (KMG-IV): sequencing the most valuable type-strain genomes for metagenomic binning, comparative biology and taxonomic classification.</title>
        <authorList>
            <person name="Goeker M."/>
        </authorList>
    </citation>
    <scope>NUCLEOTIDE SEQUENCE [LARGE SCALE GENOMIC DNA]</scope>
    <source>
        <strain evidence="4 5">DSM 4737</strain>
    </source>
</reference>
<evidence type="ECO:0000313" key="4">
    <source>
        <dbReference type="EMBL" id="MBB5746878.1"/>
    </source>
</evidence>
<gene>
    <name evidence="4" type="ORF">GGR13_002485</name>
</gene>
<protein>
    <recommendedName>
        <fullName evidence="3">IPTL-CTERM protein sorting domain-containing protein</fullName>
    </recommendedName>
</protein>
<evidence type="ECO:0000259" key="3">
    <source>
        <dbReference type="Pfam" id="PF18203"/>
    </source>
</evidence>
<keyword evidence="1" id="KW-0472">Membrane</keyword>
<feature type="signal peptide" evidence="2">
    <location>
        <begin position="1"/>
        <end position="21"/>
    </location>
</feature>